<dbReference type="Ensembl" id="ENSNMLT00000027738.1">
    <property type="protein sequence ID" value="ENSNMLP00000024799.1"/>
    <property type="gene ID" value="ENSNMLG00000015865.1"/>
</dbReference>
<dbReference type="AlphaFoldDB" id="A0A8C6TS88"/>
<dbReference type="Proteomes" id="UP000694523">
    <property type="component" value="Unplaced"/>
</dbReference>
<sequence length="134" mass="15495">MSQGIQHVEIVVFWPKTPGEMKEPPIIPLTHVLPPEGLRKGFRKVNKLLSTALRESYRSCRGHSSGHCTHWRILLGCAIKSRRGYGIYMACWTGPQKSERHQSRTLQLDLLSVRKEHILIDYVRSVVRVYNYTL</sequence>
<name>A0A8C6TS88_9GOBI</name>
<accession>A0A8C6TS88</accession>
<reference evidence="1" key="2">
    <citation type="submission" date="2025-09" db="UniProtKB">
        <authorList>
            <consortium name="Ensembl"/>
        </authorList>
    </citation>
    <scope>IDENTIFICATION</scope>
</reference>
<organism evidence="1 2">
    <name type="scientific">Neogobius melanostomus</name>
    <name type="common">round goby</name>
    <dbReference type="NCBI Taxonomy" id="47308"/>
    <lineage>
        <taxon>Eukaryota</taxon>
        <taxon>Metazoa</taxon>
        <taxon>Chordata</taxon>
        <taxon>Craniata</taxon>
        <taxon>Vertebrata</taxon>
        <taxon>Euteleostomi</taxon>
        <taxon>Actinopterygii</taxon>
        <taxon>Neopterygii</taxon>
        <taxon>Teleostei</taxon>
        <taxon>Neoteleostei</taxon>
        <taxon>Acanthomorphata</taxon>
        <taxon>Gobiaria</taxon>
        <taxon>Gobiiformes</taxon>
        <taxon>Gobioidei</taxon>
        <taxon>Gobiidae</taxon>
        <taxon>Benthophilinae</taxon>
        <taxon>Neogobiini</taxon>
        <taxon>Neogobius</taxon>
    </lineage>
</organism>
<reference evidence="1" key="1">
    <citation type="submission" date="2025-08" db="UniProtKB">
        <authorList>
            <consortium name="Ensembl"/>
        </authorList>
    </citation>
    <scope>IDENTIFICATION</scope>
</reference>
<proteinExistence type="predicted"/>
<protein>
    <submittedName>
        <fullName evidence="1">Uncharacterized protein</fullName>
    </submittedName>
</protein>
<evidence type="ECO:0000313" key="1">
    <source>
        <dbReference type="Ensembl" id="ENSNMLP00000024799.1"/>
    </source>
</evidence>
<keyword evidence="2" id="KW-1185">Reference proteome</keyword>
<evidence type="ECO:0000313" key="2">
    <source>
        <dbReference type="Proteomes" id="UP000694523"/>
    </source>
</evidence>